<name>A0A4C1X2J7_EUMVA</name>
<sequence length="71" mass="8159">MASIIECSKRANKPLGSRQSALPMDTCNLRRVTNALPVSWEGIGYLMERDRDIERERGREGQRNSHLIDEM</sequence>
<feature type="region of interest" description="Disordered" evidence="1">
    <location>
        <begin position="1"/>
        <end position="21"/>
    </location>
</feature>
<comment type="caution">
    <text evidence="2">The sequence shown here is derived from an EMBL/GenBank/DDBJ whole genome shotgun (WGS) entry which is preliminary data.</text>
</comment>
<evidence type="ECO:0000313" key="2">
    <source>
        <dbReference type="EMBL" id="GBP57946.1"/>
    </source>
</evidence>
<reference evidence="2 3" key="1">
    <citation type="journal article" date="2019" name="Commun. Biol.">
        <title>The bagworm genome reveals a unique fibroin gene that provides high tensile strength.</title>
        <authorList>
            <person name="Kono N."/>
            <person name="Nakamura H."/>
            <person name="Ohtoshi R."/>
            <person name="Tomita M."/>
            <person name="Numata K."/>
            <person name="Arakawa K."/>
        </authorList>
    </citation>
    <scope>NUCLEOTIDE SEQUENCE [LARGE SCALE GENOMIC DNA]</scope>
</reference>
<proteinExistence type="predicted"/>
<organism evidence="2 3">
    <name type="scientific">Eumeta variegata</name>
    <name type="common">Bagworm moth</name>
    <name type="synonym">Eumeta japonica</name>
    <dbReference type="NCBI Taxonomy" id="151549"/>
    <lineage>
        <taxon>Eukaryota</taxon>
        <taxon>Metazoa</taxon>
        <taxon>Ecdysozoa</taxon>
        <taxon>Arthropoda</taxon>
        <taxon>Hexapoda</taxon>
        <taxon>Insecta</taxon>
        <taxon>Pterygota</taxon>
        <taxon>Neoptera</taxon>
        <taxon>Endopterygota</taxon>
        <taxon>Lepidoptera</taxon>
        <taxon>Glossata</taxon>
        <taxon>Ditrysia</taxon>
        <taxon>Tineoidea</taxon>
        <taxon>Psychidae</taxon>
        <taxon>Oiketicinae</taxon>
        <taxon>Eumeta</taxon>
    </lineage>
</organism>
<dbReference type="EMBL" id="BGZK01000723">
    <property type="protein sequence ID" value="GBP57946.1"/>
    <property type="molecule type" value="Genomic_DNA"/>
</dbReference>
<protein>
    <submittedName>
        <fullName evidence="2">Uncharacterized protein</fullName>
    </submittedName>
</protein>
<evidence type="ECO:0000256" key="1">
    <source>
        <dbReference type="SAM" id="MobiDB-lite"/>
    </source>
</evidence>
<evidence type="ECO:0000313" key="3">
    <source>
        <dbReference type="Proteomes" id="UP000299102"/>
    </source>
</evidence>
<dbReference type="AlphaFoldDB" id="A0A4C1X2J7"/>
<dbReference type="Proteomes" id="UP000299102">
    <property type="component" value="Unassembled WGS sequence"/>
</dbReference>
<gene>
    <name evidence="2" type="ORF">EVAR_40806_1</name>
</gene>
<keyword evidence="3" id="KW-1185">Reference proteome</keyword>
<accession>A0A4C1X2J7</accession>